<evidence type="ECO:0000259" key="3">
    <source>
        <dbReference type="Pfam" id="PF00534"/>
    </source>
</evidence>
<dbReference type="RefSeq" id="WP_304996742.1">
    <property type="nucleotide sequence ID" value="NZ_CP101717.1"/>
</dbReference>
<name>A0AB38YJF7_9GAMM</name>
<sequence>MSIEGKKLVIITPSFKGGGAERQAINQANYYAGLGVDVSMVVLRDEGPLRNLLSARVGVFCMVGHRPYLKTSKLLKKLQPEVVFAMLRKSNYIVGLSCYFNKNYRLVMREGNTFESLAALNRLKRVKTKLRLRMAYRNADFLISNSQDALKQLSKMKVAQDIPQMVVGNPFDIEYIDERAQELAELPDWFKDPSLKVVLNVGRLHSQKNQQMLIQAFAKAFAQDASLRLVIVGEGNQKERLESEIHRLGLSGVAAIHPFQINPYPWLKAADVFVLSSSREGFPNVLAEAMICGTPVVAVDCPGAVSDILGDGRWGYLSPMGDCESLAKNMIQATANSEIATAARIRMHDFSRGKVQKQLDQILFPDCVSNE</sequence>
<evidence type="ECO:0000259" key="4">
    <source>
        <dbReference type="Pfam" id="PF13439"/>
    </source>
</evidence>
<dbReference type="Gene3D" id="3.40.50.2000">
    <property type="entry name" value="Glycogen Phosphorylase B"/>
    <property type="match status" value="2"/>
</dbReference>
<dbReference type="PANTHER" id="PTHR12526:SF510">
    <property type="entry name" value="D-INOSITOL 3-PHOSPHATE GLYCOSYLTRANSFERASE"/>
    <property type="match status" value="1"/>
</dbReference>
<protein>
    <submittedName>
        <fullName evidence="5">Glycosyltransferase</fullName>
    </submittedName>
</protein>
<keyword evidence="1" id="KW-0328">Glycosyltransferase</keyword>
<evidence type="ECO:0000256" key="2">
    <source>
        <dbReference type="ARBA" id="ARBA00022679"/>
    </source>
</evidence>
<feature type="domain" description="Glycosyl transferase family 1" evidence="3">
    <location>
        <begin position="191"/>
        <end position="340"/>
    </location>
</feature>
<proteinExistence type="predicted"/>
<feature type="domain" description="Glycosyltransferase subfamily 4-like N-terminal" evidence="4">
    <location>
        <begin position="18"/>
        <end position="174"/>
    </location>
</feature>
<dbReference type="InterPro" id="IPR028098">
    <property type="entry name" value="Glyco_trans_4-like_N"/>
</dbReference>
<reference evidence="5" key="1">
    <citation type="submission" date="2022-07" db="EMBL/GenBank/DDBJ databases">
        <title>Complete genome sequence of Salinispirillum sp. LH10-3-1 capable of multiple carbohydrate inversion isolated from a soda lake.</title>
        <authorList>
            <person name="Liu J."/>
            <person name="Zhai Y."/>
            <person name="Zhang H."/>
            <person name="Yang H."/>
            <person name="Qu J."/>
            <person name="Li J."/>
        </authorList>
    </citation>
    <scope>NUCLEOTIDE SEQUENCE</scope>
    <source>
        <strain evidence="5">LH 10-3-1</strain>
    </source>
</reference>
<dbReference type="SUPFAM" id="SSF53756">
    <property type="entry name" value="UDP-Glycosyltransferase/glycogen phosphorylase"/>
    <property type="match status" value="1"/>
</dbReference>
<accession>A0AB38YJF7</accession>
<dbReference type="GO" id="GO:0016757">
    <property type="term" value="F:glycosyltransferase activity"/>
    <property type="evidence" value="ECO:0007669"/>
    <property type="project" value="UniProtKB-KW"/>
</dbReference>
<dbReference type="AlphaFoldDB" id="A0AB38YJF7"/>
<dbReference type="Pfam" id="PF00534">
    <property type="entry name" value="Glycos_transf_1"/>
    <property type="match status" value="1"/>
</dbReference>
<gene>
    <name evidence="5" type="ORF">NFC81_06635</name>
</gene>
<evidence type="ECO:0000256" key="1">
    <source>
        <dbReference type="ARBA" id="ARBA00022676"/>
    </source>
</evidence>
<dbReference type="CDD" id="cd03811">
    <property type="entry name" value="GT4_GT28_WabH-like"/>
    <property type="match status" value="1"/>
</dbReference>
<dbReference type="PANTHER" id="PTHR12526">
    <property type="entry name" value="GLYCOSYLTRANSFERASE"/>
    <property type="match status" value="1"/>
</dbReference>
<dbReference type="Pfam" id="PF13439">
    <property type="entry name" value="Glyco_transf_4"/>
    <property type="match status" value="1"/>
</dbReference>
<evidence type="ECO:0000313" key="5">
    <source>
        <dbReference type="EMBL" id="WLD59450.1"/>
    </source>
</evidence>
<organism evidence="5">
    <name type="scientific">Salinispirillum sp. LH 10-3-1</name>
    <dbReference type="NCBI Taxonomy" id="2952525"/>
    <lineage>
        <taxon>Bacteria</taxon>
        <taxon>Pseudomonadati</taxon>
        <taxon>Pseudomonadota</taxon>
        <taxon>Gammaproteobacteria</taxon>
        <taxon>Oceanospirillales</taxon>
        <taxon>Saccharospirillaceae</taxon>
        <taxon>Salinispirillum</taxon>
    </lineage>
</organism>
<dbReference type="EMBL" id="CP101717">
    <property type="protein sequence ID" value="WLD59450.1"/>
    <property type="molecule type" value="Genomic_DNA"/>
</dbReference>
<dbReference type="InterPro" id="IPR001296">
    <property type="entry name" value="Glyco_trans_1"/>
</dbReference>
<keyword evidence="2" id="KW-0808">Transferase</keyword>